<reference evidence="2" key="1">
    <citation type="submission" date="2019-09" db="EMBL/GenBank/DDBJ databases">
        <title>Characterisation of the sponge microbiome using genome-centric metagenomics.</title>
        <authorList>
            <person name="Engelberts J.P."/>
            <person name="Robbins S.J."/>
            <person name="De Goeij J.M."/>
            <person name="Aranda M."/>
            <person name="Bell S.C."/>
            <person name="Webster N.S."/>
        </authorList>
    </citation>
    <scope>NUCLEOTIDE SEQUENCE</scope>
    <source>
        <strain evidence="2">SB0675_bin_29</strain>
    </source>
</reference>
<protein>
    <recommendedName>
        <fullName evidence="3">Glycosyltransferase RgtA/B/C/D-like domain-containing protein</fullName>
    </recommendedName>
</protein>
<keyword evidence="1" id="KW-0812">Transmembrane</keyword>
<evidence type="ECO:0000256" key="1">
    <source>
        <dbReference type="SAM" id="Phobius"/>
    </source>
</evidence>
<feature type="transmembrane region" description="Helical" evidence="1">
    <location>
        <begin position="12"/>
        <end position="34"/>
    </location>
</feature>
<dbReference type="AlphaFoldDB" id="A0A6B1G9G3"/>
<gene>
    <name evidence="2" type="ORF">F4148_20315</name>
</gene>
<evidence type="ECO:0000313" key="2">
    <source>
        <dbReference type="EMBL" id="MYH63986.1"/>
    </source>
</evidence>
<comment type="caution">
    <text evidence="2">The sequence shown here is derived from an EMBL/GenBank/DDBJ whole genome shotgun (WGS) entry which is preliminary data.</text>
</comment>
<accession>A0A6B1G9G3</accession>
<dbReference type="EMBL" id="VYDA01000721">
    <property type="protein sequence ID" value="MYH63986.1"/>
    <property type="molecule type" value="Genomic_DNA"/>
</dbReference>
<keyword evidence="1" id="KW-0472">Membrane</keyword>
<name>A0A6B1G9G3_9CHLR</name>
<feature type="transmembrane region" description="Helical" evidence="1">
    <location>
        <begin position="152"/>
        <end position="170"/>
    </location>
</feature>
<feature type="transmembrane region" description="Helical" evidence="1">
    <location>
        <begin position="213"/>
        <end position="235"/>
    </location>
</feature>
<feature type="transmembrane region" description="Helical" evidence="1">
    <location>
        <begin position="126"/>
        <end position="145"/>
    </location>
</feature>
<feature type="transmembrane region" description="Helical" evidence="1">
    <location>
        <begin position="46"/>
        <end position="68"/>
    </location>
</feature>
<feature type="transmembrane region" description="Helical" evidence="1">
    <location>
        <begin position="182"/>
        <end position="201"/>
    </location>
</feature>
<evidence type="ECO:0008006" key="3">
    <source>
        <dbReference type="Google" id="ProtNLM"/>
    </source>
</evidence>
<organism evidence="2">
    <name type="scientific">Caldilineaceae bacterium SB0675_bin_29</name>
    <dbReference type="NCBI Taxonomy" id="2605266"/>
    <lineage>
        <taxon>Bacteria</taxon>
        <taxon>Bacillati</taxon>
        <taxon>Chloroflexota</taxon>
        <taxon>Caldilineae</taxon>
        <taxon>Caldilineales</taxon>
        <taxon>Caldilineaceae</taxon>
    </lineage>
</organism>
<proteinExistence type="predicted"/>
<keyword evidence="1" id="KW-1133">Transmembrane helix</keyword>
<sequence>MAGACAGLLPYIYYPARFVPLLFLFFGISFLLPFRSMSLKRLQAELPWAAAFTGVAALVAAPILLHYLRNPDLFFNERIQTVFVFRKFQGAPLTTLAEVLATNVWDVLTSFSFRLLAGCCSPFEHAVTLNIWEALFFWLGVGIAIRQWNRSPAYRLLLLWVGLLFMPAFLSDARSTMRMGGAVPAVYLLVAVGLWETFLWIESRMAGRVKTWPSIFGTVIGVTVLIQATITYRAVFDRGMAVSPSHYDMIWPAFAHELNERPAEKDTVYLIAHRHDAFDYLYQGATPVVRIFSPVPDLDHQTEALLTEMGTVSTVKVVNWVDWSPTIEWRANFRANFLTILLDKHGTYAGTEYFDDIYVDSYVDVSYDRPWVLFEDLSQPVVYDGGITLEGLALGSSKKRIPIQQGFDTEQHRSLLVGMLWTTASKDVADYSVSLRLYSDDGAMVFQDDHVLRKPMEYPLTTSLWATQPVSTVFELEIPDELAAGEYELRMVVYDLATSTPTVEVGVWEPETTLGRVQIRPSGQ</sequence>